<name>A0A2Z4Y3J6_SUMC1</name>
<evidence type="ECO:0000256" key="5">
    <source>
        <dbReference type="ARBA" id="ARBA00012266"/>
    </source>
</evidence>
<evidence type="ECO:0000259" key="16">
    <source>
        <dbReference type="Pfam" id="PF00425"/>
    </source>
</evidence>
<keyword evidence="8 15" id="KW-0479">Metal-binding</keyword>
<keyword evidence="10 15" id="KW-0460">Magnesium</keyword>
<comment type="subunit">
    <text evidence="4 15">Heterotetramer consisting of two non-identical subunits: a beta subunit (TrpG) and a large alpha subunit (TrpE).</text>
</comment>
<reference evidence="18 19" key="1">
    <citation type="submission" date="2018-05" db="EMBL/GenBank/DDBJ databases">
        <title>A metagenomic window into the 2 km-deep terrestrial subsurface aquifer revealed taxonomically and functionally diverse microbial community comprising novel uncultured bacterial lineages.</title>
        <authorList>
            <person name="Kadnikov V.V."/>
            <person name="Mardanov A.V."/>
            <person name="Beletsky A.V."/>
            <person name="Banks D."/>
            <person name="Pimenov N.V."/>
            <person name="Frank Y.A."/>
            <person name="Karnachuk O.V."/>
            <person name="Ravin N.V."/>
        </authorList>
    </citation>
    <scope>NUCLEOTIDE SEQUENCE [LARGE SCALE GENOMIC DNA]</scope>
    <source>
        <strain evidence="18">BY</strain>
    </source>
</reference>
<dbReference type="AlphaFoldDB" id="A0A2Z4Y3J6"/>
<keyword evidence="7 15" id="KW-0028">Amino-acid biosynthesis</keyword>
<evidence type="ECO:0000256" key="6">
    <source>
        <dbReference type="ARBA" id="ARBA00020653"/>
    </source>
</evidence>
<keyword evidence="11 15" id="KW-0057">Aromatic amino acid biosynthesis</keyword>
<dbReference type="PRINTS" id="PR00095">
    <property type="entry name" value="ANTSNTHASEI"/>
</dbReference>
<dbReference type="GO" id="GO:0004049">
    <property type="term" value="F:anthranilate synthase activity"/>
    <property type="evidence" value="ECO:0007669"/>
    <property type="project" value="UniProtKB-EC"/>
</dbReference>
<evidence type="ECO:0000256" key="10">
    <source>
        <dbReference type="ARBA" id="ARBA00022842"/>
    </source>
</evidence>
<evidence type="ECO:0000259" key="17">
    <source>
        <dbReference type="Pfam" id="PF04715"/>
    </source>
</evidence>
<evidence type="ECO:0000256" key="2">
    <source>
        <dbReference type="ARBA" id="ARBA00004873"/>
    </source>
</evidence>
<keyword evidence="9 15" id="KW-0822">Tryptophan biosynthesis</keyword>
<evidence type="ECO:0000256" key="8">
    <source>
        <dbReference type="ARBA" id="ARBA00022723"/>
    </source>
</evidence>
<feature type="domain" description="Chorismate-utilising enzyme C-terminal" evidence="16">
    <location>
        <begin position="225"/>
        <end position="478"/>
    </location>
</feature>
<evidence type="ECO:0000256" key="14">
    <source>
        <dbReference type="ARBA" id="ARBA00047683"/>
    </source>
</evidence>
<feature type="domain" description="Anthranilate synthase component I N-terminal" evidence="17">
    <location>
        <begin position="30"/>
        <end position="170"/>
    </location>
</feature>
<dbReference type="Pfam" id="PF00425">
    <property type="entry name" value="Chorismate_bind"/>
    <property type="match status" value="1"/>
</dbReference>
<dbReference type="Proteomes" id="UP000262583">
    <property type="component" value="Chromosome"/>
</dbReference>
<evidence type="ECO:0000256" key="4">
    <source>
        <dbReference type="ARBA" id="ARBA00011575"/>
    </source>
</evidence>
<keyword evidence="12 15" id="KW-0456">Lyase</keyword>
<evidence type="ECO:0000256" key="3">
    <source>
        <dbReference type="ARBA" id="ARBA00009562"/>
    </source>
</evidence>
<evidence type="ECO:0000256" key="7">
    <source>
        <dbReference type="ARBA" id="ARBA00022605"/>
    </source>
</evidence>
<organism evidence="18 19">
    <name type="scientific">Sumerlaea chitinivorans</name>
    <dbReference type="NCBI Taxonomy" id="2250252"/>
    <lineage>
        <taxon>Bacteria</taxon>
        <taxon>Candidatus Sumerlaeota</taxon>
        <taxon>Candidatus Sumerlaeia</taxon>
        <taxon>Candidatus Sumerlaeales</taxon>
        <taxon>Candidatus Sumerlaeaceae</taxon>
        <taxon>Candidatus Sumerlaea</taxon>
    </lineage>
</organism>
<comment type="pathway">
    <text evidence="2 15">Amino-acid biosynthesis; L-tryptophan biosynthesis; L-tryptophan from chorismate: step 1/5.</text>
</comment>
<evidence type="ECO:0000256" key="11">
    <source>
        <dbReference type="ARBA" id="ARBA00023141"/>
    </source>
</evidence>
<dbReference type="PANTHER" id="PTHR11236">
    <property type="entry name" value="AMINOBENZOATE/ANTHRANILATE SYNTHASE"/>
    <property type="match status" value="1"/>
</dbReference>
<evidence type="ECO:0000256" key="1">
    <source>
        <dbReference type="ARBA" id="ARBA00001946"/>
    </source>
</evidence>
<evidence type="ECO:0000313" key="19">
    <source>
        <dbReference type="Proteomes" id="UP000262583"/>
    </source>
</evidence>
<dbReference type="KEGG" id="schv:BRCON_0782"/>
<accession>A0A2Z4Y3J6</accession>
<comment type="similarity">
    <text evidence="3 15">Belongs to the anthranilate synthase component I family.</text>
</comment>
<dbReference type="InterPro" id="IPR006805">
    <property type="entry name" value="Anth_synth_I_N"/>
</dbReference>
<dbReference type="Pfam" id="PF04715">
    <property type="entry name" value="Anth_synt_I_N"/>
    <property type="match status" value="1"/>
</dbReference>
<sequence>MTVYEPTKSAFLERAQRGNVIPVYREILADMETPVSAFKKVGNLPYSFLLESVEGGETLGRYSFLGTSPRAVFRAKGNEVEIEYAQGRKESFRDDVPIFSLRRLMAKYRYVPDPALPPFCGGAVGYVAYDAVRAFEEIGNHAEDDLNLPDLFFLITDTLLIFDHVKHRVRILANAFIDERTSASEAYDEAVARINALHAALARPLEISEQTLNSVPVRLESNFTKDGFENTVERCKEYIRAGDIFQVVISQRFRVPLSSSPFDVYRALRAINPSPYMFFLNFGQVCLAGSSPEILVKLTGSTVQLRPIAGTRRRGESKEEDIALERELLADPKERAEHIMLVDLGRNDCGRVCEYGSVRVDDLMIIERYSHVMHIVSNVVGKLRQGLDAYDVFAAAFPAGTVTGAPKIRAMQIIEELEPVRRGPYAGAVGYFSFNGNLDACITIRTIVMKGGDAFIQAGAGIVADSIPENEFKETINKASAMIRAIELAERGLE</sequence>
<dbReference type="InterPro" id="IPR019999">
    <property type="entry name" value="Anth_synth_I-like"/>
</dbReference>
<comment type="function">
    <text evidence="13 15">Part of a heterotetrameric complex that catalyzes the two-step biosynthesis of anthranilate, an intermediate in the biosynthesis of L-tryptophan. In the first step, the glutamine-binding beta subunit (TrpG) of anthranilate synthase (AS) provides the glutamine amidotransferase activity which generates ammonia as a substrate that, along with chorismate, is used in the second step, catalyzed by the large alpha subunit of AS (TrpE) to produce anthranilate. In the absence of TrpG, TrpE can synthesize anthranilate directly from chorismate and high concentrations of ammonia.</text>
</comment>
<dbReference type="SUPFAM" id="SSF56322">
    <property type="entry name" value="ADC synthase"/>
    <property type="match status" value="1"/>
</dbReference>
<evidence type="ECO:0000256" key="9">
    <source>
        <dbReference type="ARBA" id="ARBA00022822"/>
    </source>
</evidence>
<dbReference type="EC" id="4.1.3.27" evidence="5 15"/>
<dbReference type="NCBIfam" id="TIGR00564">
    <property type="entry name" value="trpE_most"/>
    <property type="match status" value="1"/>
</dbReference>
<evidence type="ECO:0000256" key="15">
    <source>
        <dbReference type="RuleBase" id="RU364045"/>
    </source>
</evidence>
<dbReference type="GO" id="GO:0046872">
    <property type="term" value="F:metal ion binding"/>
    <property type="evidence" value="ECO:0007669"/>
    <property type="project" value="UniProtKB-KW"/>
</dbReference>
<dbReference type="PANTHER" id="PTHR11236:SF48">
    <property type="entry name" value="ISOCHORISMATE SYNTHASE MENF"/>
    <property type="match status" value="1"/>
</dbReference>
<proteinExistence type="inferred from homology"/>
<dbReference type="EMBL" id="CP030759">
    <property type="protein sequence ID" value="AXA35559.1"/>
    <property type="molecule type" value="Genomic_DNA"/>
</dbReference>
<evidence type="ECO:0000256" key="12">
    <source>
        <dbReference type="ARBA" id="ARBA00023239"/>
    </source>
</evidence>
<dbReference type="Gene3D" id="3.60.120.10">
    <property type="entry name" value="Anthranilate synthase"/>
    <property type="match status" value="1"/>
</dbReference>
<comment type="cofactor">
    <cofactor evidence="1 15">
        <name>Mg(2+)</name>
        <dbReference type="ChEBI" id="CHEBI:18420"/>
    </cofactor>
</comment>
<gene>
    <name evidence="15" type="primary">trpE</name>
    <name evidence="18" type="ORF">BRCON_0782</name>
</gene>
<dbReference type="InterPro" id="IPR005801">
    <property type="entry name" value="ADC_synthase"/>
</dbReference>
<comment type="catalytic activity">
    <reaction evidence="14 15">
        <text>chorismate + L-glutamine = anthranilate + pyruvate + L-glutamate + H(+)</text>
        <dbReference type="Rhea" id="RHEA:21732"/>
        <dbReference type="ChEBI" id="CHEBI:15361"/>
        <dbReference type="ChEBI" id="CHEBI:15378"/>
        <dbReference type="ChEBI" id="CHEBI:16567"/>
        <dbReference type="ChEBI" id="CHEBI:29748"/>
        <dbReference type="ChEBI" id="CHEBI:29985"/>
        <dbReference type="ChEBI" id="CHEBI:58359"/>
        <dbReference type="EC" id="4.1.3.27"/>
    </reaction>
</comment>
<dbReference type="UniPathway" id="UPA00035">
    <property type="reaction ID" value="UER00040"/>
</dbReference>
<dbReference type="InterPro" id="IPR015890">
    <property type="entry name" value="Chorismate_C"/>
</dbReference>
<protein>
    <recommendedName>
        <fullName evidence="6 15">Anthranilate synthase component 1</fullName>
        <ecNumber evidence="5 15">4.1.3.27</ecNumber>
    </recommendedName>
</protein>
<evidence type="ECO:0000256" key="13">
    <source>
        <dbReference type="ARBA" id="ARBA00025634"/>
    </source>
</evidence>
<dbReference type="InterPro" id="IPR005256">
    <property type="entry name" value="Anth_synth_I_PabB"/>
</dbReference>
<dbReference type="GO" id="GO:0000162">
    <property type="term" value="P:L-tryptophan biosynthetic process"/>
    <property type="evidence" value="ECO:0007669"/>
    <property type="project" value="UniProtKB-UniPathway"/>
</dbReference>
<evidence type="ECO:0000313" key="18">
    <source>
        <dbReference type="EMBL" id="AXA35559.1"/>
    </source>
</evidence>